<dbReference type="SFLD" id="SFLDG01140">
    <property type="entry name" value="C2.B:_Phosphomannomutase_and_P"/>
    <property type="match status" value="1"/>
</dbReference>
<comment type="caution">
    <text evidence="1">The sequence shown here is derived from an EMBL/GenBank/DDBJ whole genome shotgun (WGS) entry which is preliminary data.</text>
</comment>
<dbReference type="PANTHER" id="PTHR10000">
    <property type="entry name" value="PHOSPHOSERINE PHOSPHATASE"/>
    <property type="match status" value="1"/>
</dbReference>
<dbReference type="InterPro" id="IPR036412">
    <property type="entry name" value="HAD-like_sf"/>
</dbReference>
<organism evidence="1">
    <name type="scientific">candidate division TA06 bacterium ADurb.Bin131</name>
    <dbReference type="NCBI Taxonomy" id="1852827"/>
    <lineage>
        <taxon>Bacteria</taxon>
        <taxon>Bacteria division TA06</taxon>
    </lineage>
</organism>
<dbReference type="Gene3D" id="3.30.1240.10">
    <property type="match status" value="1"/>
</dbReference>
<proteinExistence type="predicted"/>
<dbReference type="Pfam" id="PF08282">
    <property type="entry name" value="Hydrolase_3"/>
    <property type="match status" value="1"/>
</dbReference>
<keyword evidence="1" id="KW-0378">Hydrolase</keyword>
<dbReference type="InterPro" id="IPR023214">
    <property type="entry name" value="HAD_sf"/>
</dbReference>
<dbReference type="InterPro" id="IPR006379">
    <property type="entry name" value="HAD-SF_hydro_IIB"/>
</dbReference>
<dbReference type="CDD" id="cd07516">
    <property type="entry name" value="HAD_Pase"/>
    <property type="match status" value="1"/>
</dbReference>
<name>A0A1V6C851_UNCT6</name>
<reference evidence="1" key="1">
    <citation type="submission" date="2017-02" db="EMBL/GenBank/DDBJ databases">
        <title>Delving into the versatile metabolic prowess of the omnipresent phylum Bacteroidetes.</title>
        <authorList>
            <person name="Nobu M.K."/>
            <person name="Mei R."/>
            <person name="Narihiro T."/>
            <person name="Kuroda K."/>
            <person name="Liu W.-T."/>
        </authorList>
    </citation>
    <scope>NUCLEOTIDE SEQUENCE</scope>
    <source>
        <strain evidence="1">ADurb.Bin131</strain>
    </source>
</reference>
<dbReference type="InterPro" id="IPR000150">
    <property type="entry name" value="Cof"/>
</dbReference>
<protein>
    <submittedName>
        <fullName evidence="1">Sugar phosphatase YidA</fullName>
        <ecNumber evidence="1">3.1.3.23</ecNumber>
    </submittedName>
</protein>
<evidence type="ECO:0000313" key="1">
    <source>
        <dbReference type="EMBL" id="OQB73093.1"/>
    </source>
</evidence>
<dbReference type="NCBIfam" id="TIGR01484">
    <property type="entry name" value="HAD-SF-IIB"/>
    <property type="match status" value="1"/>
</dbReference>
<dbReference type="NCBIfam" id="TIGR00099">
    <property type="entry name" value="Cof-subfamily"/>
    <property type="match status" value="1"/>
</dbReference>
<accession>A0A1V6C851</accession>
<dbReference type="GO" id="GO:0000287">
    <property type="term" value="F:magnesium ion binding"/>
    <property type="evidence" value="ECO:0007669"/>
    <property type="project" value="TreeGrafter"/>
</dbReference>
<dbReference type="GO" id="GO:0050308">
    <property type="term" value="F:sugar-phosphatase activity"/>
    <property type="evidence" value="ECO:0007669"/>
    <property type="project" value="UniProtKB-EC"/>
</dbReference>
<dbReference type="EC" id="3.1.3.23" evidence="1"/>
<dbReference type="PANTHER" id="PTHR10000:SF8">
    <property type="entry name" value="HAD SUPERFAMILY HYDROLASE-LIKE, TYPE 3"/>
    <property type="match status" value="1"/>
</dbReference>
<dbReference type="AlphaFoldDB" id="A0A1V6C851"/>
<dbReference type="GO" id="GO:0005829">
    <property type="term" value="C:cytosol"/>
    <property type="evidence" value="ECO:0007669"/>
    <property type="project" value="TreeGrafter"/>
</dbReference>
<dbReference type="SFLD" id="SFLDS00003">
    <property type="entry name" value="Haloacid_Dehalogenase"/>
    <property type="match status" value="1"/>
</dbReference>
<dbReference type="SUPFAM" id="SSF56784">
    <property type="entry name" value="HAD-like"/>
    <property type="match status" value="1"/>
</dbReference>
<dbReference type="Proteomes" id="UP000485562">
    <property type="component" value="Unassembled WGS sequence"/>
</dbReference>
<sequence>MNIPCDIKLVVVDLDDTLLDSKGKISKATRTVMRQVSSKGIIVILATGRMTPCVEPFVDDLGIDCPVVVYNGAMVRDMRSAGRKILFHKTLESRFSDIVIDYCIKNNLCLNFYLDDIVYSQKNPDLKKFQRLYSKRTGARYVLVDDLMVFSGKRPTKLIIITDIQHRDVFRTRDYQFEYFSQLFDGQVQLFRTDPEYLEIQHRNTDKGIGVHIYAEKCKIKRNQIIAFGNGENDIAMLKYAGIGVAVKNASEIVKKHADIIAQWSNNEDCVARILKQYIL</sequence>
<dbReference type="EMBL" id="MWDQ01000098">
    <property type="protein sequence ID" value="OQB73093.1"/>
    <property type="molecule type" value="Genomic_DNA"/>
</dbReference>
<gene>
    <name evidence="1" type="primary">yidA</name>
    <name evidence="1" type="ORF">BWX89_01110</name>
</gene>
<dbReference type="Gene3D" id="3.40.50.1000">
    <property type="entry name" value="HAD superfamily/HAD-like"/>
    <property type="match status" value="1"/>
</dbReference>